<dbReference type="RefSeq" id="WP_274691962.1">
    <property type="nucleotide sequence ID" value="NZ_JAPMOU010000075.1"/>
</dbReference>
<proteinExistence type="predicted"/>
<evidence type="ECO:0000313" key="2">
    <source>
        <dbReference type="Proteomes" id="UP001528823"/>
    </source>
</evidence>
<dbReference type="Proteomes" id="UP001528823">
    <property type="component" value="Unassembled WGS sequence"/>
</dbReference>
<gene>
    <name evidence="1" type="ORF">ORQ98_27220</name>
</gene>
<reference evidence="1 2" key="1">
    <citation type="submission" date="2022-11" db="EMBL/GenBank/DDBJ databases">
        <title>Spartinivicinus poritis sp. nov., isolated from scleractinian coral Porites lutea.</title>
        <authorList>
            <person name="Zhang G."/>
            <person name="Cai L."/>
            <person name="Wei Q."/>
        </authorList>
    </citation>
    <scope>NUCLEOTIDE SEQUENCE [LARGE SCALE GENOMIC DNA]</scope>
    <source>
        <strain evidence="1 2">A2-2</strain>
    </source>
</reference>
<accession>A0ABT5UKU6</accession>
<protein>
    <submittedName>
        <fullName evidence="1">Uncharacterized protein</fullName>
    </submittedName>
</protein>
<keyword evidence="2" id="KW-1185">Reference proteome</keyword>
<sequence>MDKNEAYLKVLDLVKRENFIDPFDHPKQGQFVITGRIEGKEKNFDNTIGYCVQVRLNRGDFGSDQVFLRHCDGKLVHHENQCFYAMSQEQIDIVKPFFKPSMTEDLEKVIAKLMVQLNTVNHVAGYLADCLFSLLECNATELALDINAYRKQLAKGCESDFGMQALDAYKKYVDSTPRAKPAVYIFLIITIPKPLAAVYLNSMAI</sequence>
<comment type="caution">
    <text evidence="1">The sequence shown here is derived from an EMBL/GenBank/DDBJ whole genome shotgun (WGS) entry which is preliminary data.</text>
</comment>
<dbReference type="EMBL" id="JAPMOU010000075">
    <property type="protein sequence ID" value="MDE1465659.1"/>
    <property type="molecule type" value="Genomic_DNA"/>
</dbReference>
<name>A0ABT5UKU6_9GAMM</name>
<evidence type="ECO:0000313" key="1">
    <source>
        <dbReference type="EMBL" id="MDE1465659.1"/>
    </source>
</evidence>
<organism evidence="1 2">
    <name type="scientific">Spartinivicinus poritis</name>
    <dbReference type="NCBI Taxonomy" id="2994640"/>
    <lineage>
        <taxon>Bacteria</taxon>
        <taxon>Pseudomonadati</taxon>
        <taxon>Pseudomonadota</taxon>
        <taxon>Gammaproteobacteria</taxon>
        <taxon>Oceanospirillales</taxon>
        <taxon>Zooshikellaceae</taxon>
        <taxon>Spartinivicinus</taxon>
    </lineage>
</organism>